<feature type="compositionally biased region" description="Polar residues" evidence="8">
    <location>
        <begin position="3091"/>
        <end position="3101"/>
    </location>
</feature>
<comment type="similarity">
    <text evidence="2">Belongs to the TACC family.</text>
</comment>
<feature type="compositionally biased region" description="Basic residues" evidence="8">
    <location>
        <begin position="2655"/>
        <end position="2670"/>
    </location>
</feature>
<reference evidence="10 11" key="1">
    <citation type="journal article" date="2019" name="Sci. Data">
        <title>Hybrid genome assembly and annotation of Danionella translucida.</title>
        <authorList>
            <person name="Kadobianskyi M."/>
            <person name="Schulze L."/>
            <person name="Schuelke M."/>
            <person name="Judkewitz B."/>
        </authorList>
    </citation>
    <scope>NUCLEOTIDE SEQUENCE [LARGE SCALE GENOMIC DNA]</scope>
    <source>
        <strain evidence="10 11">Bolton</strain>
    </source>
</reference>
<comment type="subcellular location">
    <subcellularLocation>
        <location evidence="1">Cytoplasm</location>
        <location evidence="1">Cytoskeleton</location>
    </subcellularLocation>
</comment>
<feature type="domain" description="Transforming acidic coiled-coil-containing protein C-terminal" evidence="9">
    <location>
        <begin position="3349"/>
        <end position="3534"/>
    </location>
</feature>
<feature type="compositionally biased region" description="Basic and acidic residues" evidence="8">
    <location>
        <begin position="90"/>
        <end position="99"/>
    </location>
</feature>
<evidence type="ECO:0000256" key="3">
    <source>
        <dbReference type="ARBA" id="ARBA00022490"/>
    </source>
</evidence>
<dbReference type="EMBL" id="SRMA01026627">
    <property type="protein sequence ID" value="TRY81438.1"/>
    <property type="molecule type" value="Genomic_DNA"/>
</dbReference>
<feature type="compositionally biased region" description="Polar residues" evidence="8">
    <location>
        <begin position="1271"/>
        <end position="1294"/>
    </location>
</feature>
<feature type="compositionally biased region" description="Polar residues" evidence="8">
    <location>
        <begin position="2022"/>
        <end position="2039"/>
    </location>
</feature>
<evidence type="ECO:0000259" key="9">
    <source>
        <dbReference type="Pfam" id="PF05010"/>
    </source>
</evidence>
<evidence type="ECO:0000313" key="11">
    <source>
        <dbReference type="Proteomes" id="UP000316079"/>
    </source>
</evidence>
<feature type="compositionally biased region" description="Basic and acidic residues" evidence="8">
    <location>
        <begin position="3229"/>
        <end position="3239"/>
    </location>
</feature>
<evidence type="ECO:0000256" key="8">
    <source>
        <dbReference type="SAM" id="MobiDB-lite"/>
    </source>
</evidence>
<keyword evidence="4" id="KW-0597">Phosphoprotein</keyword>
<gene>
    <name evidence="10" type="ORF">DNTS_008157</name>
</gene>
<feature type="compositionally biased region" description="Basic and acidic residues" evidence="8">
    <location>
        <begin position="1140"/>
        <end position="1157"/>
    </location>
</feature>
<evidence type="ECO:0000256" key="5">
    <source>
        <dbReference type="ARBA" id="ARBA00023054"/>
    </source>
</evidence>
<feature type="compositionally biased region" description="Polar residues" evidence="8">
    <location>
        <begin position="2671"/>
        <end position="2690"/>
    </location>
</feature>
<dbReference type="InterPro" id="IPR039915">
    <property type="entry name" value="TACC"/>
</dbReference>
<feature type="region of interest" description="Disordered" evidence="8">
    <location>
        <begin position="2251"/>
        <end position="2270"/>
    </location>
</feature>
<feature type="region of interest" description="Disordered" evidence="8">
    <location>
        <begin position="1138"/>
        <end position="1160"/>
    </location>
</feature>
<evidence type="ECO:0000256" key="1">
    <source>
        <dbReference type="ARBA" id="ARBA00004245"/>
    </source>
</evidence>
<feature type="compositionally biased region" description="Basic residues" evidence="8">
    <location>
        <begin position="2869"/>
        <end position="2886"/>
    </location>
</feature>
<feature type="region of interest" description="Disordered" evidence="8">
    <location>
        <begin position="3153"/>
        <end position="3243"/>
    </location>
</feature>
<feature type="region of interest" description="Disordered" evidence="8">
    <location>
        <begin position="676"/>
        <end position="701"/>
    </location>
</feature>
<feature type="region of interest" description="Disordered" evidence="8">
    <location>
        <begin position="2022"/>
        <end position="2052"/>
    </location>
</feature>
<feature type="coiled-coil region" evidence="7">
    <location>
        <begin position="3361"/>
        <end position="3508"/>
    </location>
</feature>
<protein>
    <recommendedName>
        <fullName evidence="9">Transforming acidic coiled-coil-containing protein C-terminal domain-containing protein</fullName>
    </recommendedName>
</protein>
<evidence type="ECO:0000256" key="6">
    <source>
        <dbReference type="ARBA" id="ARBA00023212"/>
    </source>
</evidence>
<feature type="compositionally biased region" description="Pro residues" evidence="8">
    <location>
        <begin position="2420"/>
        <end position="2432"/>
    </location>
</feature>
<evidence type="ECO:0000256" key="2">
    <source>
        <dbReference type="ARBA" id="ARBA00009423"/>
    </source>
</evidence>
<keyword evidence="3" id="KW-0963">Cytoplasm</keyword>
<feature type="compositionally biased region" description="Polar residues" evidence="8">
    <location>
        <begin position="2639"/>
        <end position="2652"/>
    </location>
</feature>
<dbReference type="GO" id="GO:0007052">
    <property type="term" value="P:mitotic spindle organization"/>
    <property type="evidence" value="ECO:0007669"/>
    <property type="project" value="InterPro"/>
</dbReference>
<feature type="region of interest" description="Disordered" evidence="8">
    <location>
        <begin position="722"/>
        <end position="748"/>
    </location>
</feature>
<keyword evidence="6" id="KW-0206">Cytoskeleton</keyword>
<feature type="compositionally biased region" description="Basic and acidic residues" evidence="8">
    <location>
        <begin position="3191"/>
        <end position="3206"/>
    </location>
</feature>
<dbReference type="GO" id="GO:0005737">
    <property type="term" value="C:cytoplasm"/>
    <property type="evidence" value="ECO:0007669"/>
    <property type="project" value="TreeGrafter"/>
</dbReference>
<dbReference type="PANTHER" id="PTHR13924:SF11">
    <property type="entry name" value="TRANSFORMING ACIDIC COILED-COIL-CONTAINING PROTEIN 2"/>
    <property type="match status" value="1"/>
</dbReference>
<sequence>MYGGHGIQDGKLHWSRTQPGLLNIMGNEISTSELPEAGGENVVLFPPQEMQSGMLNETGDKVSPQRETNGSIPTAGSQLTTVEEEQPQNQKEEEKEELEFPHDLLPSIDLDLSTELNLTWGTALSSEQEASGEKKNEAMALGGTANPLLSGLGNYTEARPPIVGLIKSSSCDGEQISEPVASLSQDNLDNTPQQEISTINHVAAQVDYELQEALNECEDEMCATGKCPIDPRVAGDQNRCLYSGLSDKKEQTKALEAKKDFDLFYEPLESYGHYSGNCDLQKSDPIVGDKGVLSFSDIIVGTNETNTLTNDLENVKDVNEDPDWSARELSKVEQLTKSDTDIEVESQQRTTLKTIQSTSEMGTSKKVIQTIQDICTLNSAQDGKNMLVENGMNVVAVAQTETGHKNIILPIATHMIPDSSENKAEILNQVIEDTSPNFNKQDGHMCHLETKINLQTNTEKQVVSGTQQQICGNIESNLKEGSNFTIQGKESGTSEQLNPEGKQLNFLPTSVPGAHLSLAVTPLTLIPHPLQGPEKHDDQDKTDGRRKSISVAETKSQDSCTTEEVKYDKHVPDASAVMIDFCKDNAVAEYDPNGRCDLETYPPKQENRAPLGNKVGTYTAVWGDSHSQIRAVAEVEEEVPSNASTLLQTTPTMPEMIGEKTRDDTTQGAVIIVHATERESTEQDADVSQSTENKLRGSTSEQGHLCRSVHFVKNCSPAQIKENTEESCVNDTPPNSTENERDGGGLPTHYLAEDRDTHTVSTENKALVTSSFSAVFGTCVSESFPSKEKQGKYEEKKTEIREGKAQSGLLESRVSQTEIESETGLFNTISASPAATQEKSDVIHPVTKGTALFPRTPFEINDCDAISSSFPLSHINSTETEAQREDEANLNLKPCASGAELPCSDLLFPLEASPELGWLVSQANSQQVPSTLQTTSANCDTSIKTGNQIKETVLASEDNSAKLTEKMRDVTGCFAEEGICQEGSQKDATLNLKMKECSSLPPLMVFENLRHPVKETSFNFEGFLSINTPALPEKAQENTENKENNLKKEVTFSEEQVEEDKKGKPRGQVDITLKDSTDWREVSSVTLEQSVNTLNLGKNVKASKDDIENSGTGIDKSSVIQRKHVTFASLYNLDNTETNDEVKENLEQTDSKQEQQRMKASVDVTLKNSNDGDESAFTENRDLLLQVLSSQESGNSSPTVDCLLAEIDASKGGQLSTEALLGNTQNQIEEDNKSKVLEANDINMCHGNSLTLVDKQGYETENDTSKHGSLDKTSSLSQSADTDINKCHSNQPAKSSEMPILSKTDADVWACQKEPQLTDSKDAGDTVALSHITVGTAISEQRSLFSATKQSNNSDSRDVSAFVLKAPSPMLSHCESISGYDIALAETVGLEELVKNDDGRFDLKADGDGDELRAHNANDLLNPAVSILENLAPSPERLLLKNSGKNAPIDVYNNTAQLDNESKGHVMEDFNLKHVEELNTSRNSVKKDADEQVKGKEKGCEKNKNWTSLENKNEERTEYKEFQFRDQDSKESYVHTIDPQPALKTQHSPNDENKQDVHFEDNLVTILADEPTNMFEKISQRMGVDDESEQECKDKHLNSKERTHISQEQDKAVIMESYDQTHKGNQTIFTPTEDSEGNVLNEAAVDLPDPLLTSRGTSEETVGFIVTQSKVSIPITDQTQPSPLNSSLEAGDIPDLSLKQIDSARFSQLQELQQQCNFTTPREAVFSDDNSSGFKSAEDDNHADAEAIKKDEKRMVFINAEANCLPNSPSEKSEIIFNDGKDVFYNAASQKEAGHVQTHNPSTCNFPVCEENQTQLAPNLSVSYSESSECLTFIEAPETKVPMISASQEHVSKHAEPTSSLLSFNVNVNRIQDLKKEEEHYSAIPCLSHHEEGLESDQDCLGSLPPENSGNIDDFLVSTAGSTKELIFQSSTSQGSNAHDLNATSMPEDRKEVKDIHVEQAIAVAVEHISYNSTPDSQSGAWRTEQLNRDLSEQFPDGTQNTEVQHTQCSEQQLHVRTCLGSENNINTKKPEDSFSNGRQEPLGNLEQIEGEDEPVENYCMDKSNESSAYVEKERMPNEKLFNQDVEAPFDKPKAEDANVVLNESKPDASLLGPETIAYLVDSLQQPYESNQQPTKSLIQTLREAATDTVLCSSTQHAEILHISHEDNDVPRQNERDTIEEEVNKLSEVAAAGMSGSDSGKVQGLHVKNRLDNQSLSGVFIPERSNTLNSSQGSDWLRALKEAASMSRNIPQHKDEATGGPTENRPFENLGSPQAELEFRTPTEDFFPPVLKDSFAPEPDDNFPPAPEDTFQLPIEESLPIFQENSFPPPPEETLPPVPEESFHPLPEESFLPVPEKNFHTAHVESFPSTPKESFPPVPEESFPPAPEESFPPAPEESFALVSGLLEEETDCRSAERSYPVPPPSASPPQPSIAPALPAYLLQDTVEFPTPPPTPPDRAPPEFQEFPPAPDPSDLPELPPDLPVFPQIQQLQLLETPARYRSSDSDGAFETPESTTPVKSASSPVSSTDPFCTRSNTASPKHTGSSAANPASESQDPSLVDSLCRSQSIVFDEDKPIAASGTYNLEHLIANDPFSESDFACDQSKRTPLTRSQSLQSGDLESPGHKSFGGTHDKPIHPRTQSFSTGTESTPGTLRRLKKPRPGSLKKKPLSRQNSNPERSSPNTLSSCSTPEEKRRGKPRPESPLQTQEKPSSSPSPTPSPAGTLHRNRIKSRVESPPPLPEENTFNPASTHPLPELPDTTPETPIIPDDELPIPLAASYKWDPDNFENIDPFRSGGSKIANSPVLGRKSDFTVVLETPVAFEEQSNPASSEVNIEKEPIKKSQSVRLEFDYSEDSGEASQTTRPPKTLGKKPGAKMPIRKPKLGIKKAPPPRTEQLDNAPISNDNDDIPIQKVSYNFDPSKWDDPNFNPFSSSSAIPNSPRLSRASQSFDTDSFDDSVSPFKTSNKIGNSPPKAASFDQSIDNENDNIVDLEDHNQNKPAKNKKKPVKSNTFRVKKSPIRTQIPDPTSQCCPLCSPLSPSTSHTHHHIKEEDSTDVNPEPSQDHATDEEKLASSSSHKLTRQEVEVEQISDPQDFQQPSDFTAFVKENRMSGQSDVTDYEIEYMEKIGSSAPPLSGKKPSLYLKLDSVTDSSKITSDMQDSEPDSPCTGSFEEMEAQISQGKSPVLPPRGTRDPFASEKSRKRESQPQSRMQSNEREGASPILVPSDPSDHPLIDRMSDSPAPLSYLEPDLAETNPTAFAQKLQEELVLAALRIEALQVAKNISQSPTMSTVSPQSRLKKPSTRRWNLNSSHSAKRDMSSTGDSGVLKNSLYCRTGYIEGESPHLPCDMDHSLGIAREEIVMKEKEVLEWKRKYEESRREVEEMRRIVMEYEKTISEMIDGEHREKTVSHHTIQQLIMEKDQALADLNSVEKSLADLFRRYEKMKDVLEGFRKNEEVLKKCAQEYLSRVRKEEQRYQALKIHAEEKLDKANAEIAQVRYKAKQEQAAYQASLRKEQMKNKEIEELTKICDELIAKMGRS</sequence>
<evidence type="ECO:0000256" key="4">
    <source>
        <dbReference type="ARBA" id="ARBA00022553"/>
    </source>
</evidence>
<feature type="region of interest" description="Disordered" evidence="8">
    <location>
        <begin position="2596"/>
        <end position="2771"/>
    </location>
</feature>
<feature type="compositionally biased region" description="Acidic residues" evidence="8">
    <location>
        <begin position="2982"/>
        <end position="2991"/>
    </location>
</feature>
<feature type="compositionally biased region" description="Basic and acidic residues" evidence="8">
    <location>
        <begin position="533"/>
        <end position="546"/>
    </location>
</feature>
<feature type="compositionally biased region" description="Polar residues" evidence="8">
    <location>
        <begin position="2929"/>
        <end position="2946"/>
    </location>
</feature>
<dbReference type="GO" id="GO:0021987">
    <property type="term" value="P:cerebral cortex development"/>
    <property type="evidence" value="ECO:0007669"/>
    <property type="project" value="TreeGrafter"/>
</dbReference>
<feature type="compositionally biased region" description="Pro residues" evidence="8">
    <location>
        <begin position="2467"/>
        <end position="2483"/>
    </location>
</feature>
<dbReference type="STRING" id="623744.A0A553PUS1"/>
<organism evidence="10 11">
    <name type="scientific">Danionella cerebrum</name>
    <dbReference type="NCBI Taxonomy" id="2873325"/>
    <lineage>
        <taxon>Eukaryota</taxon>
        <taxon>Metazoa</taxon>
        <taxon>Chordata</taxon>
        <taxon>Craniata</taxon>
        <taxon>Vertebrata</taxon>
        <taxon>Euteleostomi</taxon>
        <taxon>Actinopterygii</taxon>
        <taxon>Neopterygii</taxon>
        <taxon>Teleostei</taxon>
        <taxon>Ostariophysi</taxon>
        <taxon>Cypriniformes</taxon>
        <taxon>Danionidae</taxon>
        <taxon>Danioninae</taxon>
        <taxon>Danionella</taxon>
    </lineage>
</organism>
<proteinExistence type="inferred from homology"/>
<feature type="region of interest" description="Disordered" evidence="8">
    <location>
        <begin position="790"/>
        <end position="815"/>
    </location>
</feature>
<dbReference type="Gene3D" id="1.20.5.1700">
    <property type="match status" value="1"/>
</dbReference>
<feature type="compositionally biased region" description="Pro residues" evidence="8">
    <location>
        <begin position="2374"/>
        <end position="2395"/>
    </location>
</feature>
<feature type="compositionally biased region" description="Polar residues" evidence="8">
    <location>
        <begin position="551"/>
        <end position="560"/>
    </location>
</feature>
<dbReference type="Proteomes" id="UP000316079">
    <property type="component" value="Unassembled WGS sequence"/>
</dbReference>
<accession>A0A553PUS1</accession>
<feature type="region of interest" description="Disordered" evidence="8">
    <location>
        <begin position="1031"/>
        <end position="1069"/>
    </location>
</feature>
<feature type="compositionally biased region" description="Polar residues" evidence="8">
    <location>
        <begin position="686"/>
        <end position="701"/>
    </location>
</feature>
<feature type="compositionally biased region" description="Polar residues" evidence="8">
    <location>
        <begin position="2512"/>
        <end position="2557"/>
    </location>
</feature>
<feature type="compositionally biased region" description="Polar residues" evidence="8">
    <location>
        <begin position="726"/>
        <end position="737"/>
    </location>
</feature>
<feature type="compositionally biased region" description="Pro residues" evidence="8">
    <location>
        <begin position="2327"/>
        <end position="2339"/>
    </location>
</feature>
<feature type="compositionally biased region" description="Basic and acidic residues" evidence="8">
    <location>
        <begin position="3062"/>
        <end position="3072"/>
    </location>
</feature>
<feature type="region of interest" description="Disordered" evidence="8">
    <location>
        <begin position="2285"/>
        <end position="2560"/>
    </location>
</feature>
<comment type="caution">
    <text evidence="10">The sequence shown here is derived from an EMBL/GenBank/DDBJ whole genome shotgun (WGS) entry which is preliminary data.</text>
</comment>
<feature type="region of interest" description="Disordered" evidence="8">
    <location>
        <begin position="527"/>
        <end position="560"/>
    </location>
</feature>
<evidence type="ECO:0000313" key="10">
    <source>
        <dbReference type="EMBL" id="TRY81438.1"/>
    </source>
</evidence>
<feature type="compositionally biased region" description="Basic and acidic residues" evidence="8">
    <location>
        <begin position="790"/>
        <end position="804"/>
    </location>
</feature>
<feature type="compositionally biased region" description="Basic residues" evidence="8">
    <location>
        <begin position="3001"/>
        <end position="3019"/>
    </location>
</feature>
<evidence type="ECO:0000256" key="7">
    <source>
        <dbReference type="SAM" id="Coils"/>
    </source>
</evidence>
<keyword evidence="11" id="KW-1185">Reference proteome</keyword>
<dbReference type="GO" id="GO:0005856">
    <property type="term" value="C:cytoskeleton"/>
    <property type="evidence" value="ECO:0007669"/>
    <property type="project" value="UniProtKB-SubCell"/>
</dbReference>
<feature type="compositionally biased region" description="Polar residues" evidence="8">
    <location>
        <begin position="2824"/>
        <end position="2833"/>
    </location>
</feature>
<dbReference type="OrthoDB" id="10255048at2759"/>
<feature type="region of interest" description="Disordered" evidence="8">
    <location>
        <begin position="52"/>
        <end position="99"/>
    </location>
</feature>
<dbReference type="GO" id="GO:0007097">
    <property type="term" value="P:nuclear migration"/>
    <property type="evidence" value="ECO:0007669"/>
    <property type="project" value="TreeGrafter"/>
</dbReference>
<dbReference type="PANTHER" id="PTHR13924">
    <property type="entry name" value="TRANSFORMING ACIDIC COILED-COIL CONTAINING PROTEIN 1/2"/>
    <property type="match status" value="1"/>
</dbReference>
<keyword evidence="5 7" id="KW-0175">Coiled coil</keyword>
<feature type="compositionally biased region" description="Polar residues" evidence="8">
    <location>
        <begin position="3287"/>
        <end position="3297"/>
    </location>
</feature>
<dbReference type="Pfam" id="PF05010">
    <property type="entry name" value="TACC_C"/>
    <property type="match status" value="1"/>
</dbReference>
<feature type="region of interest" description="Disordered" evidence="8">
    <location>
        <begin position="3287"/>
        <end position="3323"/>
    </location>
</feature>
<feature type="compositionally biased region" description="Polar residues" evidence="8">
    <location>
        <begin position="65"/>
        <end position="81"/>
    </location>
</feature>
<feature type="compositionally biased region" description="Basic and acidic residues" evidence="8">
    <location>
        <begin position="2691"/>
        <end position="2701"/>
    </location>
</feature>
<dbReference type="InterPro" id="IPR007707">
    <property type="entry name" value="TACC_C"/>
</dbReference>
<feature type="compositionally biased region" description="Low complexity" evidence="8">
    <location>
        <begin position="3027"/>
        <end position="3043"/>
    </location>
</feature>
<feature type="compositionally biased region" description="Basic and acidic residues" evidence="8">
    <location>
        <begin position="1034"/>
        <end position="1051"/>
    </location>
</feature>
<feature type="compositionally biased region" description="Pro residues" evidence="8">
    <location>
        <begin position="2449"/>
        <end position="2458"/>
    </location>
</feature>
<feature type="compositionally biased region" description="Low complexity" evidence="8">
    <location>
        <begin position="2947"/>
        <end position="2962"/>
    </location>
</feature>
<feature type="compositionally biased region" description="Polar residues" evidence="8">
    <location>
        <begin position="2606"/>
        <end position="2619"/>
    </location>
</feature>
<name>A0A553PUS1_9TELE</name>
<feature type="region of interest" description="Disordered" evidence="8">
    <location>
        <begin position="2823"/>
        <end position="3101"/>
    </location>
</feature>
<feature type="compositionally biased region" description="Low complexity" evidence="8">
    <location>
        <begin position="2753"/>
        <end position="2767"/>
    </location>
</feature>
<feature type="region of interest" description="Disordered" evidence="8">
    <location>
        <begin position="1259"/>
        <end position="1299"/>
    </location>
</feature>